<organism evidence="2 3">
    <name type="scientific">Enterococcus raffinosus</name>
    <dbReference type="NCBI Taxonomy" id="71452"/>
    <lineage>
        <taxon>Bacteria</taxon>
        <taxon>Bacillati</taxon>
        <taxon>Bacillota</taxon>
        <taxon>Bacilli</taxon>
        <taxon>Lactobacillales</taxon>
        <taxon>Enterococcaceae</taxon>
        <taxon>Enterococcus</taxon>
    </lineage>
</organism>
<dbReference type="InterPro" id="IPR010982">
    <property type="entry name" value="Lambda_DNA-bd_dom_sf"/>
</dbReference>
<dbReference type="InterPro" id="IPR053163">
    <property type="entry name" value="HTH-type_regulator_Rgg"/>
</dbReference>
<reference evidence="2" key="1">
    <citation type="submission" date="2023-03" db="EMBL/GenBank/DDBJ databases">
        <authorList>
            <person name="Shen W."/>
            <person name="Cai J."/>
        </authorList>
    </citation>
    <scope>NUCLEOTIDE SEQUENCE</scope>
    <source>
        <strain evidence="2">Y15</strain>
    </source>
</reference>
<dbReference type="PANTHER" id="PTHR37038">
    <property type="entry name" value="TRANSCRIPTIONAL REGULATOR-RELATED"/>
    <property type="match status" value="1"/>
</dbReference>
<evidence type="ECO:0000313" key="3">
    <source>
        <dbReference type="Proteomes" id="UP001254770"/>
    </source>
</evidence>
<dbReference type="CDD" id="cd00093">
    <property type="entry name" value="HTH_XRE"/>
    <property type="match status" value="1"/>
</dbReference>
<dbReference type="Proteomes" id="UP001254770">
    <property type="component" value="Unassembled WGS sequence"/>
</dbReference>
<dbReference type="AlphaFoldDB" id="A0AAW8T749"/>
<feature type="domain" description="HTH cro/C1-type" evidence="1">
    <location>
        <begin position="25"/>
        <end position="59"/>
    </location>
</feature>
<comment type="caution">
    <text evidence="2">The sequence shown here is derived from an EMBL/GenBank/DDBJ whole genome shotgun (WGS) entry which is preliminary data.</text>
</comment>
<dbReference type="Pfam" id="PF21259">
    <property type="entry name" value="Rgg_C"/>
    <property type="match status" value="1"/>
</dbReference>
<dbReference type="InterPro" id="IPR010057">
    <property type="entry name" value="Transcription_activator_Rgg_C"/>
</dbReference>
<dbReference type="InterPro" id="IPR011990">
    <property type="entry name" value="TPR-like_helical_dom_sf"/>
</dbReference>
<dbReference type="InterPro" id="IPR001387">
    <property type="entry name" value="Cro/C1-type_HTH"/>
</dbReference>
<protein>
    <submittedName>
        <fullName evidence="2">Rgg/GadR/MutR family transcriptional regulator</fullName>
    </submittedName>
</protein>
<dbReference type="RefSeq" id="WP_222225402.1">
    <property type="nucleotide sequence ID" value="NZ_CP081846.1"/>
</dbReference>
<dbReference type="Gene3D" id="1.25.40.10">
    <property type="entry name" value="Tetratricopeptide repeat domain"/>
    <property type="match status" value="1"/>
</dbReference>
<name>A0AAW8T749_9ENTE</name>
<dbReference type="NCBIfam" id="TIGR01716">
    <property type="entry name" value="RGG_Cterm"/>
    <property type="match status" value="1"/>
</dbReference>
<sequence>MTGKFFQEIREKKNRTIMNVSEGIVSPQFLRKYERENGDIRFSNLVQLLNRLNTTVDEFAFEIEGSLDAWLYEIEEEIDQAYHAGNSFSLKKFVEKQEAFYIETKEDRFLFAAIIGQRFYNYIFLPSYTVDVSPIANYLRETETWGKFEFFLVTYNGDLFSPEEAFYYANRLVNQQDGNYELRKWRCDAVLHLARFLIEENQLVSAEKILVEYLSYLTPNRDLKYIHYDLYAKFIYGLLLVKKHDSKGQDQCERIIDIFVNVCGYTNYDNRLNILYQSTLAESEQTN</sequence>
<evidence type="ECO:0000313" key="2">
    <source>
        <dbReference type="EMBL" id="MDT2544326.1"/>
    </source>
</evidence>
<evidence type="ECO:0000259" key="1">
    <source>
        <dbReference type="PROSITE" id="PS50943"/>
    </source>
</evidence>
<gene>
    <name evidence="2" type="ORF">P7D69_08265</name>
</gene>
<dbReference type="SMART" id="SM00530">
    <property type="entry name" value="HTH_XRE"/>
    <property type="match status" value="1"/>
</dbReference>
<dbReference type="PROSITE" id="PS50943">
    <property type="entry name" value="HTH_CROC1"/>
    <property type="match status" value="1"/>
</dbReference>
<accession>A0AAW8T749</accession>
<dbReference type="EMBL" id="JARPXL010000006">
    <property type="protein sequence ID" value="MDT2544326.1"/>
    <property type="molecule type" value="Genomic_DNA"/>
</dbReference>
<dbReference type="SUPFAM" id="SSF47413">
    <property type="entry name" value="lambda repressor-like DNA-binding domains"/>
    <property type="match status" value="1"/>
</dbReference>
<dbReference type="GO" id="GO:0003677">
    <property type="term" value="F:DNA binding"/>
    <property type="evidence" value="ECO:0007669"/>
    <property type="project" value="InterPro"/>
</dbReference>
<proteinExistence type="predicted"/>